<keyword evidence="3" id="KW-1185">Reference proteome</keyword>
<accession>A0A9P0AQJ3</accession>
<dbReference type="GO" id="GO:0046983">
    <property type="term" value="F:protein dimerization activity"/>
    <property type="evidence" value="ECO:0007669"/>
    <property type="project" value="InterPro"/>
</dbReference>
<sequence length="308" mass="35503">MFSICQEEISKEIREADYLSEIADETSDVSNIFQMAIVFRYIVKGKPVERFWDFLTPLDHDAKSLSSVILTDFEKHIKDNKNKLIAQTYDGAAVMSGSSNGVQAIVKRTYEHAAFIHFYAHQLNLKFEETIKAYPFFDPPKIQTELNIIYETKEFRTISGILQLYDCISHNSDLCEVFSESLKLLKILITIPMASAEAERCFSTLKRIKNFLRTSMSQERLSALAMLSKERDLIEKGEILLEDIELSEEREISEGEMLSEAIELSEKREIKEAEILAGDIDVSEEKKIPEEEILSYDRIFPDNKKRSQ</sequence>
<dbReference type="PANTHER" id="PTHR45749:SF21">
    <property type="entry name" value="DUF4371 DOMAIN-CONTAINING PROTEIN"/>
    <property type="match status" value="1"/>
</dbReference>
<proteinExistence type="predicted"/>
<dbReference type="PANTHER" id="PTHR45749">
    <property type="match status" value="1"/>
</dbReference>
<name>A0A9P0AQJ3_BRAAE</name>
<dbReference type="Pfam" id="PF05699">
    <property type="entry name" value="Dimer_Tnp_hAT"/>
    <property type="match status" value="1"/>
</dbReference>
<dbReference type="InterPro" id="IPR008906">
    <property type="entry name" value="HATC_C_dom"/>
</dbReference>
<reference evidence="2" key="1">
    <citation type="submission" date="2021-12" db="EMBL/GenBank/DDBJ databases">
        <authorList>
            <person name="King R."/>
        </authorList>
    </citation>
    <scope>NUCLEOTIDE SEQUENCE</scope>
</reference>
<evidence type="ECO:0000259" key="1">
    <source>
        <dbReference type="Pfam" id="PF05699"/>
    </source>
</evidence>
<dbReference type="AlphaFoldDB" id="A0A9P0AQJ3"/>
<dbReference type="OrthoDB" id="6617004at2759"/>
<gene>
    <name evidence="2" type="ORF">MELIAE_LOCUS1152</name>
</gene>
<protein>
    <recommendedName>
        <fullName evidence="1">HAT C-terminal dimerisation domain-containing protein</fullName>
    </recommendedName>
</protein>
<feature type="domain" description="HAT C-terminal dimerisation" evidence="1">
    <location>
        <begin position="182"/>
        <end position="232"/>
    </location>
</feature>
<evidence type="ECO:0000313" key="3">
    <source>
        <dbReference type="Proteomes" id="UP001154078"/>
    </source>
</evidence>
<organism evidence="2 3">
    <name type="scientific">Brassicogethes aeneus</name>
    <name type="common">Rape pollen beetle</name>
    <name type="synonym">Meligethes aeneus</name>
    <dbReference type="NCBI Taxonomy" id="1431903"/>
    <lineage>
        <taxon>Eukaryota</taxon>
        <taxon>Metazoa</taxon>
        <taxon>Ecdysozoa</taxon>
        <taxon>Arthropoda</taxon>
        <taxon>Hexapoda</taxon>
        <taxon>Insecta</taxon>
        <taxon>Pterygota</taxon>
        <taxon>Neoptera</taxon>
        <taxon>Endopterygota</taxon>
        <taxon>Coleoptera</taxon>
        <taxon>Polyphaga</taxon>
        <taxon>Cucujiformia</taxon>
        <taxon>Nitidulidae</taxon>
        <taxon>Meligethinae</taxon>
        <taxon>Brassicogethes</taxon>
    </lineage>
</organism>
<dbReference type="Proteomes" id="UP001154078">
    <property type="component" value="Chromosome 1"/>
</dbReference>
<dbReference type="EMBL" id="OV121132">
    <property type="protein sequence ID" value="CAH0547102.1"/>
    <property type="molecule type" value="Genomic_DNA"/>
</dbReference>
<evidence type="ECO:0000313" key="2">
    <source>
        <dbReference type="EMBL" id="CAH0547102.1"/>
    </source>
</evidence>